<dbReference type="InterPro" id="IPR002490">
    <property type="entry name" value="V-ATPase_116kDa_su"/>
</dbReference>
<dbReference type="EMBL" id="LGUB01001200">
    <property type="protein sequence ID" value="KRH92109.1"/>
    <property type="molecule type" value="Genomic_DNA"/>
</dbReference>
<feature type="transmembrane region" description="Helical" evidence="8">
    <location>
        <begin position="253"/>
        <end position="277"/>
    </location>
</feature>
<evidence type="ECO:0000256" key="1">
    <source>
        <dbReference type="ARBA" id="ARBA00004141"/>
    </source>
</evidence>
<sequence>NNSLEDLRQAQQDHQPDENILEDEIIPTHFKVNQFTKPFQNMNDVYGVPSYNEINPALFTCITFPFLFGSMFGDVGHGLILFFISIFLIKFDKIKKYHEMIKLMVDSKYMLMVCSLYAIFFGFIYSDFLGLPIKLFKFKNITFFGIDPDIHKAKDHLNIMNGIKMKLSVIIGTIHMFLGLIINCLNTFYKKEKLIFFCQTLPKIISFGCFTGHLFILIIIKYIFPFKPSIINTIVGMFTDPFNDEDFFYKYQLYVQILLLALYIICLPWMLISYPIICFIRQRKSKLESIKG</sequence>
<dbReference type="Proteomes" id="UP000051530">
    <property type="component" value="Unassembled WGS sequence"/>
</dbReference>
<organism evidence="9 10">
    <name type="scientific">Pseudoloma neurophilia</name>
    <dbReference type="NCBI Taxonomy" id="146866"/>
    <lineage>
        <taxon>Eukaryota</taxon>
        <taxon>Fungi</taxon>
        <taxon>Fungi incertae sedis</taxon>
        <taxon>Microsporidia</taxon>
        <taxon>Pseudoloma</taxon>
    </lineage>
</organism>
<evidence type="ECO:0000313" key="9">
    <source>
        <dbReference type="EMBL" id="KRH92109.1"/>
    </source>
</evidence>
<keyword evidence="3 8" id="KW-0813">Transport</keyword>
<dbReference type="PANTHER" id="PTHR11629">
    <property type="entry name" value="VACUOLAR PROTON ATPASES"/>
    <property type="match status" value="1"/>
</dbReference>
<keyword evidence="10" id="KW-1185">Reference proteome</keyword>
<dbReference type="GO" id="GO:0051117">
    <property type="term" value="F:ATPase binding"/>
    <property type="evidence" value="ECO:0007669"/>
    <property type="project" value="TreeGrafter"/>
</dbReference>
<keyword evidence="7 8" id="KW-0472">Membrane</keyword>
<feature type="non-terminal residue" evidence="9">
    <location>
        <position position="1"/>
    </location>
</feature>
<gene>
    <name evidence="9" type="ORF">M153_116510001</name>
</gene>
<evidence type="ECO:0000313" key="10">
    <source>
        <dbReference type="Proteomes" id="UP000051530"/>
    </source>
</evidence>
<comment type="caution">
    <text evidence="9">The sequence shown here is derived from an EMBL/GenBank/DDBJ whole genome shotgun (WGS) entry which is preliminary data.</text>
</comment>
<feature type="transmembrane region" description="Helical" evidence="8">
    <location>
        <begin position="66"/>
        <end position="89"/>
    </location>
</feature>
<dbReference type="VEuPathDB" id="MicrosporidiaDB:M153_116510001"/>
<dbReference type="GO" id="GO:0033179">
    <property type="term" value="C:proton-transporting V-type ATPase, V0 domain"/>
    <property type="evidence" value="ECO:0007669"/>
    <property type="project" value="InterPro"/>
</dbReference>
<keyword evidence="5 8" id="KW-1133">Transmembrane helix</keyword>
<evidence type="ECO:0000256" key="5">
    <source>
        <dbReference type="ARBA" id="ARBA00022989"/>
    </source>
</evidence>
<feature type="transmembrane region" description="Helical" evidence="8">
    <location>
        <begin position="201"/>
        <end position="224"/>
    </location>
</feature>
<name>A0A0R0LRI1_9MICR</name>
<dbReference type="GO" id="GO:0016471">
    <property type="term" value="C:vacuolar proton-transporting V-type ATPase complex"/>
    <property type="evidence" value="ECO:0007669"/>
    <property type="project" value="TreeGrafter"/>
</dbReference>
<comment type="similarity">
    <text evidence="2 8">Belongs to the V-ATPase 116 kDa subunit family.</text>
</comment>
<evidence type="ECO:0000256" key="8">
    <source>
        <dbReference type="RuleBase" id="RU361189"/>
    </source>
</evidence>
<keyword evidence="8" id="KW-0375">Hydrogen ion transport</keyword>
<evidence type="ECO:0000256" key="4">
    <source>
        <dbReference type="ARBA" id="ARBA00022692"/>
    </source>
</evidence>
<feature type="transmembrane region" description="Helical" evidence="8">
    <location>
        <begin position="167"/>
        <end position="189"/>
    </location>
</feature>
<dbReference type="AlphaFoldDB" id="A0A0R0LRI1"/>
<comment type="function">
    <text evidence="8">Essential component of the vacuolar proton pump (V-ATPase), a multimeric enzyme that catalyzes the translocation of protons across the membranes. Required for assembly and activity of the V-ATPase.</text>
</comment>
<comment type="subcellular location">
    <subcellularLocation>
        <location evidence="1">Membrane</location>
        <topology evidence="1">Multi-pass membrane protein</topology>
    </subcellularLocation>
</comment>
<evidence type="ECO:0000256" key="6">
    <source>
        <dbReference type="ARBA" id="ARBA00023065"/>
    </source>
</evidence>
<feature type="non-terminal residue" evidence="9">
    <location>
        <position position="292"/>
    </location>
</feature>
<protein>
    <recommendedName>
        <fullName evidence="8">V-type proton ATPase subunit a</fullName>
    </recommendedName>
</protein>
<dbReference type="OrthoDB" id="10264220at2759"/>
<evidence type="ECO:0000256" key="7">
    <source>
        <dbReference type="ARBA" id="ARBA00023136"/>
    </source>
</evidence>
<evidence type="ECO:0000256" key="3">
    <source>
        <dbReference type="ARBA" id="ARBA00022448"/>
    </source>
</evidence>
<proteinExistence type="inferred from homology"/>
<keyword evidence="4 8" id="KW-0812">Transmembrane</keyword>
<dbReference type="Pfam" id="PF01496">
    <property type="entry name" value="V_ATPase_I"/>
    <property type="match status" value="1"/>
</dbReference>
<reference evidence="9 10" key="1">
    <citation type="submission" date="2015-07" db="EMBL/GenBank/DDBJ databases">
        <title>The genome of Pseudoloma neurophilia, a relevant intracellular parasite of the zebrafish.</title>
        <authorList>
            <person name="Ndikumana S."/>
            <person name="Pelin A."/>
            <person name="Sanders J."/>
            <person name="Corradi N."/>
        </authorList>
    </citation>
    <scope>NUCLEOTIDE SEQUENCE [LARGE SCALE GENOMIC DNA]</scope>
    <source>
        <strain evidence="9 10">MK1</strain>
    </source>
</reference>
<dbReference type="GO" id="GO:0046961">
    <property type="term" value="F:proton-transporting ATPase activity, rotational mechanism"/>
    <property type="evidence" value="ECO:0007669"/>
    <property type="project" value="InterPro"/>
</dbReference>
<feature type="transmembrane region" description="Helical" evidence="8">
    <location>
        <begin position="109"/>
        <end position="126"/>
    </location>
</feature>
<evidence type="ECO:0000256" key="2">
    <source>
        <dbReference type="ARBA" id="ARBA00009904"/>
    </source>
</evidence>
<dbReference type="GO" id="GO:0007035">
    <property type="term" value="P:vacuolar acidification"/>
    <property type="evidence" value="ECO:0007669"/>
    <property type="project" value="TreeGrafter"/>
</dbReference>
<keyword evidence="6 8" id="KW-0406">Ion transport</keyword>
<accession>A0A0R0LRI1</accession>
<dbReference type="PANTHER" id="PTHR11629:SF63">
    <property type="entry name" value="V-TYPE PROTON ATPASE SUBUNIT A"/>
    <property type="match status" value="1"/>
</dbReference>